<comment type="subcellular location">
    <subcellularLocation>
        <location evidence="1">Membrane</location>
        <topology evidence="1">Multi-pass membrane protein</topology>
    </subcellularLocation>
</comment>
<evidence type="ECO:0000256" key="3">
    <source>
        <dbReference type="ARBA" id="ARBA00022741"/>
    </source>
</evidence>
<dbReference type="Gene3D" id="3.40.50.300">
    <property type="entry name" value="P-loop containing nucleotide triphosphate hydrolases"/>
    <property type="match status" value="1"/>
</dbReference>
<proteinExistence type="predicted"/>
<accession>A0A951U4I8</accession>
<reference evidence="8" key="1">
    <citation type="submission" date="2021-05" db="EMBL/GenBank/DDBJ databases">
        <authorList>
            <person name="Pietrasiak N."/>
            <person name="Ward R."/>
            <person name="Stajich J.E."/>
            <person name="Kurbessoian T."/>
        </authorList>
    </citation>
    <scope>NUCLEOTIDE SEQUENCE</scope>
    <source>
        <strain evidence="8">GSE-TBD4-15B</strain>
    </source>
</reference>
<evidence type="ECO:0000313" key="9">
    <source>
        <dbReference type="Proteomes" id="UP000707356"/>
    </source>
</evidence>
<name>A0A951U4I8_9CYAN</name>
<dbReference type="EMBL" id="JAHHHV010000059">
    <property type="protein sequence ID" value="MBW4465690.1"/>
    <property type="molecule type" value="Genomic_DNA"/>
</dbReference>
<reference evidence="8" key="2">
    <citation type="journal article" date="2022" name="Microbiol. Resour. Announc.">
        <title>Metagenome Sequencing to Explore Phylogenomics of Terrestrial Cyanobacteria.</title>
        <authorList>
            <person name="Ward R.D."/>
            <person name="Stajich J.E."/>
            <person name="Johansen J.R."/>
            <person name="Huntemann M."/>
            <person name="Clum A."/>
            <person name="Foster B."/>
            <person name="Foster B."/>
            <person name="Roux S."/>
            <person name="Palaniappan K."/>
            <person name="Varghese N."/>
            <person name="Mukherjee S."/>
            <person name="Reddy T.B.K."/>
            <person name="Daum C."/>
            <person name="Copeland A."/>
            <person name="Chen I.A."/>
            <person name="Ivanova N.N."/>
            <person name="Kyrpides N.C."/>
            <person name="Shapiro N."/>
            <person name="Eloe-Fadrosh E.A."/>
            <person name="Pietrasiak N."/>
        </authorList>
    </citation>
    <scope>NUCLEOTIDE SEQUENCE</scope>
    <source>
        <strain evidence="8">GSE-TBD4-15B</strain>
    </source>
</reference>
<dbReference type="GO" id="GO:0005737">
    <property type="term" value="C:cytoplasm"/>
    <property type="evidence" value="ECO:0007669"/>
    <property type="project" value="TreeGrafter"/>
</dbReference>
<dbReference type="SUPFAM" id="SSF52540">
    <property type="entry name" value="P-loop containing nucleoside triphosphate hydrolases"/>
    <property type="match status" value="1"/>
</dbReference>
<dbReference type="InterPro" id="IPR027417">
    <property type="entry name" value="P-loop_NTPase"/>
</dbReference>
<keyword evidence="3" id="KW-0547">Nucleotide-binding</keyword>
<keyword evidence="5" id="KW-0342">GTP-binding</keyword>
<organism evidence="8 9">
    <name type="scientific">Pegethrix bostrychoides GSE-TBD4-15B</name>
    <dbReference type="NCBI Taxonomy" id="2839662"/>
    <lineage>
        <taxon>Bacteria</taxon>
        <taxon>Bacillati</taxon>
        <taxon>Cyanobacteriota</taxon>
        <taxon>Cyanophyceae</taxon>
        <taxon>Oculatellales</taxon>
        <taxon>Oculatellaceae</taxon>
        <taxon>Pegethrix</taxon>
    </lineage>
</organism>
<evidence type="ECO:0000256" key="6">
    <source>
        <dbReference type="ARBA" id="ARBA00023136"/>
    </source>
</evidence>
<dbReference type="InterPro" id="IPR006073">
    <property type="entry name" value="GTP-bd"/>
</dbReference>
<dbReference type="GO" id="GO:0002098">
    <property type="term" value="P:tRNA wobble uridine modification"/>
    <property type="evidence" value="ECO:0007669"/>
    <property type="project" value="TreeGrafter"/>
</dbReference>
<evidence type="ECO:0000313" key="8">
    <source>
        <dbReference type="EMBL" id="MBW4465690.1"/>
    </source>
</evidence>
<sequence>MEPSLTDADLAEILSELGDVQAELNYRQAQDVLRDLVSGLDLSARERAGLEVELTSLERMLDKLERQVIQIAVFGMVGRGKSSLLNALLGQEIFETGPIHGVTQTVQSTQWSVSRESVGDGNDILRVALPGSGHSAIELIDSPGIDEVNGETRERLARELAKQADLILFVIAGDITNIEFQALSELRQASKPILLVFNKIDQYPQADRQAIYEKIRDERLRELLSPDEIVMAAASPLIAQAVRQPDGRISAQLSRGAAQVSELKLRILEILHREGKSLVALNTMLYADDINEQVVQRKMTIRDRSADQIIWNTVMTKAVAIALNPITVLDIFTSAIIDGTMIFTLSRLYGITMTQQGAVELLQKILISMGSVTATELLGILGLGSLKGFLGLSAPATGGASLLPYMAISLTQASIGGLASYSIGQVAKTYLANGATWGPDGPKAVVDRILASLDEASIMSRIKDELRVKLEGQRWSQR</sequence>
<evidence type="ECO:0000259" key="7">
    <source>
        <dbReference type="Pfam" id="PF01926"/>
    </source>
</evidence>
<dbReference type="NCBIfam" id="TIGR00231">
    <property type="entry name" value="small_GTP"/>
    <property type="match status" value="1"/>
</dbReference>
<evidence type="ECO:0000256" key="4">
    <source>
        <dbReference type="ARBA" id="ARBA00022989"/>
    </source>
</evidence>
<gene>
    <name evidence="8" type="ORF">KME07_09655</name>
</gene>
<dbReference type="PANTHER" id="PTHR42714:SF6">
    <property type="entry name" value="TRANSLATION INITIATION FACTOR IF-2"/>
    <property type="match status" value="1"/>
</dbReference>
<evidence type="ECO:0000256" key="2">
    <source>
        <dbReference type="ARBA" id="ARBA00022692"/>
    </source>
</evidence>
<feature type="domain" description="G" evidence="7">
    <location>
        <begin position="70"/>
        <end position="199"/>
    </location>
</feature>
<dbReference type="Pfam" id="PF05128">
    <property type="entry name" value="DUF697"/>
    <property type="match status" value="1"/>
</dbReference>
<evidence type="ECO:0000256" key="5">
    <source>
        <dbReference type="ARBA" id="ARBA00023134"/>
    </source>
</evidence>
<dbReference type="Pfam" id="PF01926">
    <property type="entry name" value="MMR_HSR1"/>
    <property type="match status" value="1"/>
</dbReference>
<dbReference type="GO" id="GO:0016020">
    <property type="term" value="C:membrane"/>
    <property type="evidence" value="ECO:0007669"/>
    <property type="project" value="UniProtKB-SubCell"/>
</dbReference>
<dbReference type="Proteomes" id="UP000707356">
    <property type="component" value="Unassembled WGS sequence"/>
</dbReference>
<dbReference type="AlphaFoldDB" id="A0A951U4I8"/>
<keyword evidence="2" id="KW-0812">Transmembrane</keyword>
<evidence type="ECO:0000256" key="1">
    <source>
        <dbReference type="ARBA" id="ARBA00004141"/>
    </source>
</evidence>
<keyword evidence="6" id="KW-0472">Membrane</keyword>
<dbReference type="InterPro" id="IPR021147">
    <property type="entry name" value="DUF697"/>
</dbReference>
<dbReference type="GO" id="GO:0030488">
    <property type="term" value="P:tRNA methylation"/>
    <property type="evidence" value="ECO:0007669"/>
    <property type="project" value="TreeGrafter"/>
</dbReference>
<dbReference type="InterPro" id="IPR005225">
    <property type="entry name" value="Small_GTP-bd"/>
</dbReference>
<comment type="caution">
    <text evidence="8">The sequence shown here is derived from an EMBL/GenBank/DDBJ whole genome shotgun (WGS) entry which is preliminary data.</text>
</comment>
<protein>
    <submittedName>
        <fullName evidence="8">GTP-binding protein</fullName>
    </submittedName>
</protein>
<dbReference type="GO" id="GO:0005525">
    <property type="term" value="F:GTP binding"/>
    <property type="evidence" value="ECO:0007669"/>
    <property type="project" value="UniProtKB-KW"/>
</dbReference>
<keyword evidence="4" id="KW-1133">Transmembrane helix</keyword>
<dbReference type="PANTHER" id="PTHR42714">
    <property type="entry name" value="TRNA MODIFICATION GTPASE GTPBP3"/>
    <property type="match status" value="1"/>
</dbReference>
<dbReference type="CDD" id="cd00880">
    <property type="entry name" value="Era_like"/>
    <property type="match status" value="1"/>
</dbReference>